<comment type="caution">
    <text evidence="2">The sequence shown here is derived from an EMBL/GenBank/DDBJ whole genome shotgun (WGS) entry which is preliminary data.</text>
</comment>
<dbReference type="Pfam" id="PF06884">
    <property type="entry name" value="DUF1264"/>
    <property type="match status" value="1"/>
</dbReference>
<dbReference type="EMBL" id="JACXAE010000034">
    <property type="protein sequence ID" value="MBD2772103.1"/>
    <property type="molecule type" value="Genomic_DNA"/>
</dbReference>
<organism evidence="2 3">
    <name type="scientific">Iningainema tapete BLCC-T55</name>
    <dbReference type="NCBI Taxonomy" id="2748662"/>
    <lineage>
        <taxon>Bacteria</taxon>
        <taxon>Bacillati</taxon>
        <taxon>Cyanobacteriota</taxon>
        <taxon>Cyanophyceae</taxon>
        <taxon>Nostocales</taxon>
        <taxon>Scytonemataceae</taxon>
        <taxon>Iningainema tapete</taxon>
    </lineage>
</organism>
<protein>
    <submittedName>
        <fullName evidence="2">OBAP family protein</fullName>
    </submittedName>
</protein>
<name>A0A8J6XEA7_9CYAN</name>
<accession>A0A8J6XEA7</accession>
<dbReference type="Proteomes" id="UP000629098">
    <property type="component" value="Unassembled WGS sequence"/>
</dbReference>
<feature type="region of interest" description="Disordered" evidence="1">
    <location>
        <begin position="253"/>
        <end position="272"/>
    </location>
</feature>
<feature type="region of interest" description="Disordered" evidence="1">
    <location>
        <begin position="217"/>
        <end position="237"/>
    </location>
</feature>
<evidence type="ECO:0000256" key="1">
    <source>
        <dbReference type="SAM" id="MobiDB-lite"/>
    </source>
</evidence>
<keyword evidence="3" id="KW-1185">Reference proteome</keyword>
<evidence type="ECO:0000313" key="2">
    <source>
        <dbReference type="EMBL" id="MBD2772103.1"/>
    </source>
</evidence>
<proteinExistence type="predicted"/>
<dbReference type="RefSeq" id="WP_190826388.1">
    <property type="nucleotide sequence ID" value="NZ_CAWPPI010000034.1"/>
</dbReference>
<gene>
    <name evidence="2" type="ORF">ICL16_08415</name>
</gene>
<dbReference type="AlphaFoldDB" id="A0A8J6XEA7"/>
<dbReference type="PANTHER" id="PTHR31360:SF0">
    <property type="entry name" value="OIL BODY-ASSOCIATED PROTEIN 1B"/>
    <property type="match status" value="1"/>
</dbReference>
<sequence length="272" mass="29883">MRLSRIPSIILLLVIILLVNLLAAFGGGNTAAAASATPPGEEKSVKTKMLETGAAVLQNKTPLDAINVYVDAFHFHNGNLDRQLEAHHYCSVVNEDFIQCTLYDSNGKNARLMGIEYIVSEKSFQTLPQDEKKLWHSHVYEVKSGQLIAPGIPETAEYELMKKIASTYGKIWHTWNVEQPNMTLPLGYPALMMGFTADGQANPALVKDRDERFNISTSAKKQNRADIPTSGIQPGADAWETGQTVQLQLVPLSAQVNKPLSSDDDTSATYKP</sequence>
<evidence type="ECO:0000313" key="3">
    <source>
        <dbReference type="Proteomes" id="UP000629098"/>
    </source>
</evidence>
<dbReference type="PANTHER" id="PTHR31360">
    <property type="match status" value="1"/>
</dbReference>
<reference evidence="2" key="1">
    <citation type="submission" date="2020-09" db="EMBL/GenBank/DDBJ databases">
        <title>Iningainema tapete sp. nov. (Scytonemataceae, Cyanobacteria) from greenhouses in central Florida (USA) produces two types of nodularin with biosynthetic potential for microcystin-LR and anabaenopeptins.</title>
        <authorList>
            <person name="Berthold D.E."/>
            <person name="Lefler F.W."/>
            <person name="Huang I.-S."/>
            <person name="Abdulla H."/>
            <person name="Zimba P.V."/>
            <person name="Laughinghouse H.D. IV."/>
        </authorList>
    </citation>
    <scope>NUCLEOTIDE SEQUENCE</scope>
    <source>
        <strain evidence="2">BLCCT55</strain>
    </source>
</reference>
<dbReference type="InterPro" id="IPR010686">
    <property type="entry name" value="OBAP-like"/>
</dbReference>